<dbReference type="KEGG" id="azq:G3580_03490"/>
<dbReference type="EC" id="1.1.1.133" evidence="3 6"/>
<dbReference type="InterPro" id="IPR036291">
    <property type="entry name" value="NAD(P)-bd_dom_sf"/>
</dbReference>
<comment type="function">
    <text evidence="6">Catalyzes the reduction of dTDP-6-deoxy-L-lyxo-4-hexulose to yield dTDP-L-rhamnose.</text>
</comment>
<comment type="cofactor">
    <cofactor evidence="6">
        <name>Mg(2+)</name>
        <dbReference type="ChEBI" id="CHEBI:18420"/>
    </cofactor>
    <text evidence="6">Binds 1 Mg(2+) ion per monomer.</text>
</comment>
<keyword evidence="6" id="KW-0521">NADP</keyword>
<dbReference type="UniPathway" id="UPA00124"/>
<comment type="pathway">
    <text evidence="1 6">Carbohydrate biosynthesis; dTDP-L-rhamnose biosynthesis.</text>
</comment>
<organism evidence="8 9">
    <name type="scientific">Nitrogeniibacter mangrovi</name>
    <dbReference type="NCBI Taxonomy" id="2016596"/>
    <lineage>
        <taxon>Bacteria</taxon>
        <taxon>Pseudomonadati</taxon>
        <taxon>Pseudomonadota</taxon>
        <taxon>Betaproteobacteria</taxon>
        <taxon>Rhodocyclales</taxon>
        <taxon>Zoogloeaceae</taxon>
        <taxon>Nitrogeniibacter</taxon>
    </lineage>
</organism>
<dbReference type="PANTHER" id="PTHR10491:SF4">
    <property type="entry name" value="METHIONINE ADENOSYLTRANSFERASE 2 SUBUNIT BETA"/>
    <property type="match status" value="1"/>
</dbReference>
<gene>
    <name evidence="8" type="primary">rfbD</name>
    <name evidence="8" type="ORF">G3580_03490</name>
</gene>
<dbReference type="GO" id="GO:0005829">
    <property type="term" value="C:cytosol"/>
    <property type="evidence" value="ECO:0007669"/>
    <property type="project" value="TreeGrafter"/>
</dbReference>
<evidence type="ECO:0000313" key="9">
    <source>
        <dbReference type="Proteomes" id="UP000501991"/>
    </source>
</evidence>
<dbReference type="Proteomes" id="UP000501991">
    <property type="component" value="Chromosome"/>
</dbReference>
<evidence type="ECO:0000256" key="6">
    <source>
        <dbReference type="RuleBase" id="RU364082"/>
    </source>
</evidence>
<comment type="similarity">
    <text evidence="2 6">Belongs to the dTDP-4-dehydrorhamnose reductase family.</text>
</comment>
<dbReference type="GO" id="GO:0019305">
    <property type="term" value="P:dTDP-rhamnose biosynthetic process"/>
    <property type="evidence" value="ECO:0007669"/>
    <property type="project" value="UniProtKB-UniPathway"/>
</dbReference>
<evidence type="ECO:0000256" key="3">
    <source>
        <dbReference type="ARBA" id="ARBA00012929"/>
    </source>
</evidence>
<dbReference type="RefSeq" id="WP_173763947.1">
    <property type="nucleotide sequence ID" value="NZ_CP048836.1"/>
</dbReference>
<accession>A0A6C1B1B1</accession>
<reference evidence="8 9" key="1">
    <citation type="submission" date="2020-02" db="EMBL/GenBank/DDBJ databases">
        <title>Nitrogenibacter mangrovi gen. nov., sp. nov. isolated from mangrove sediment, a denitrifying betaproteobacterium.</title>
        <authorList>
            <person name="Liao H."/>
            <person name="Tian Y."/>
        </authorList>
    </citation>
    <scope>NUCLEOTIDE SEQUENCE [LARGE SCALE GENOMIC DNA]</scope>
    <source>
        <strain evidence="8 9">M9-3-2</strain>
    </source>
</reference>
<dbReference type="InterPro" id="IPR005913">
    <property type="entry name" value="dTDP_dehydrorham_reduct"/>
</dbReference>
<dbReference type="Gene3D" id="3.90.25.10">
    <property type="entry name" value="UDP-galactose 4-epimerase, domain 1"/>
    <property type="match status" value="1"/>
</dbReference>
<evidence type="ECO:0000313" key="8">
    <source>
        <dbReference type="EMBL" id="QID16779.1"/>
    </source>
</evidence>
<proteinExistence type="inferred from homology"/>
<dbReference type="Pfam" id="PF04321">
    <property type="entry name" value="RmlD_sub_bind"/>
    <property type="match status" value="1"/>
</dbReference>
<dbReference type="GO" id="GO:0008831">
    <property type="term" value="F:dTDP-4-dehydrorhamnose reductase activity"/>
    <property type="evidence" value="ECO:0007669"/>
    <property type="project" value="UniProtKB-EC"/>
</dbReference>
<dbReference type="CDD" id="cd05254">
    <property type="entry name" value="dTDP_HR_like_SDR_e"/>
    <property type="match status" value="1"/>
</dbReference>
<dbReference type="Gene3D" id="3.40.50.720">
    <property type="entry name" value="NAD(P)-binding Rossmann-like Domain"/>
    <property type="match status" value="1"/>
</dbReference>
<evidence type="ECO:0000256" key="1">
    <source>
        <dbReference type="ARBA" id="ARBA00004781"/>
    </source>
</evidence>
<protein>
    <recommendedName>
        <fullName evidence="4 6">dTDP-4-dehydrorhamnose reductase</fullName>
        <ecNumber evidence="3 6">1.1.1.133</ecNumber>
    </recommendedName>
</protein>
<dbReference type="EMBL" id="CP048836">
    <property type="protein sequence ID" value="QID16779.1"/>
    <property type="molecule type" value="Genomic_DNA"/>
</dbReference>
<name>A0A6C1B1B1_9RHOO</name>
<evidence type="ECO:0000259" key="7">
    <source>
        <dbReference type="Pfam" id="PF04321"/>
    </source>
</evidence>
<dbReference type="SUPFAM" id="SSF51735">
    <property type="entry name" value="NAD(P)-binding Rossmann-fold domains"/>
    <property type="match status" value="1"/>
</dbReference>
<sequence length="298" mass="32231">MKLLVTGATGQVGWELARSLMPLGEVVALDRAACDLSAPHTLAAVVDRHAPDVIVNAAAYTAVDRAESEPELAHTVNGEAVGELARAARRHGALLIHYSTDYVFDGTQTRPYTEDDPTCPVNAYGHSKLAGEAAIEAAGCDALILRTTWVYAARGKNFVATMLRLFAERERLSVVADQFGAPTWARNIADASAHLVHWAEAERASAGRCCHRFNLSAAGRTSWHGFATEILAQAKVLWPEHEWQVTGIDAIPSEAYPVPAARPANSCLDATRLRRLTGLSLPDWAHALNACLRDMAHR</sequence>
<dbReference type="PANTHER" id="PTHR10491">
    <property type="entry name" value="DTDP-4-DEHYDRORHAMNOSE REDUCTASE"/>
    <property type="match status" value="1"/>
</dbReference>
<dbReference type="AlphaFoldDB" id="A0A6C1B1B1"/>
<dbReference type="NCBIfam" id="TIGR01214">
    <property type="entry name" value="rmlD"/>
    <property type="match status" value="1"/>
</dbReference>
<evidence type="ECO:0000256" key="4">
    <source>
        <dbReference type="ARBA" id="ARBA00017099"/>
    </source>
</evidence>
<dbReference type="FunFam" id="3.40.50.720:FF:000159">
    <property type="entry name" value="dTDP-4-dehydrorhamnose reductase"/>
    <property type="match status" value="1"/>
</dbReference>
<evidence type="ECO:0000256" key="2">
    <source>
        <dbReference type="ARBA" id="ARBA00010944"/>
    </source>
</evidence>
<keyword evidence="9" id="KW-1185">Reference proteome</keyword>
<dbReference type="InterPro" id="IPR029903">
    <property type="entry name" value="RmlD-like-bd"/>
</dbReference>
<keyword evidence="6 8" id="KW-0560">Oxidoreductase</keyword>
<evidence type="ECO:0000256" key="5">
    <source>
        <dbReference type="ARBA" id="ARBA00048200"/>
    </source>
</evidence>
<comment type="catalytic activity">
    <reaction evidence="5 6">
        <text>dTDP-beta-L-rhamnose + NADP(+) = dTDP-4-dehydro-beta-L-rhamnose + NADPH + H(+)</text>
        <dbReference type="Rhea" id="RHEA:21796"/>
        <dbReference type="ChEBI" id="CHEBI:15378"/>
        <dbReference type="ChEBI" id="CHEBI:57510"/>
        <dbReference type="ChEBI" id="CHEBI:57783"/>
        <dbReference type="ChEBI" id="CHEBI:58349"/>
        <dbReference type="ChEBI" id="CHEBI:62830"/>
        <dbReference type="EC" id="1.1.1.133"/>
    </reaction>
</comment>
<feature type="domain" description="RmlD-like substrate binding" evidence="7">
    <location>
        <begin position="1"/>
        <end position="295"/>
    </location>
</feature>